<dbReference type="EMBL" id="JACHJK010000025">
    <property type="protein sequence ID" value="MBB5932450.1"/>
    <property type="molecule type" value="Genomic_DNA"/>
</dbReference>
<dbReference type="AlphaFoldDB" id="A0A7W9Q2Q4"/>
<accession>A0A7W9Q2Q4</accession>
<sequence length="42" mass="4375">MGTVHVRGLGLPLITVGAAHRTPVEEDMSDTPAEEIPLSCCA</sequence>
<feature type="region of interest" description="Disordered" evidence="1">
    <location>
        <begin position="23"/>
        <end position="42"/>
    </location>
</feature>
<evidence type="ECO:0000256" key="1">
    <source>
        <dbReference type="SAM" id="MobiDB-lite"/>
    </source>
</evidence>
<protein>
    <submittedName>
        <fullName evidence="2">Uncharacterized protein</fullName>
    </submittedName>
</protein>
<dbReference type="Proteomes" id="UP000585836">
    <property type="component" value="Unassembled WGS sequence"/>
</dbReference>
<organism evidence="2 3">
    <name type="scientific">Streptomyces echinatus</name>
    <dbReference type="NCBI Taxonomy" id="67293"/>
    <lineage>
        <taxon>Bacteria</taxon>
        <taxon>Bacillati</taxon>
        <taxon>Actinomycetota</taxon>
        <taxon>Actinomycetes</taxon>
        <taxon>Kitasatosporales</taxon>
        <taxon>Streptomycetaceae</taxon>
        <taxon>Streptomyces</taxon>
    </lineage>
</organism>
<comment type="caution">
    <text evidence="2">The sequence shown here is derived from an EMBL/GenBank/DDBJ whole genome shotgun (WGS) entry which is preliminary data.</text>
</comment>
<proteinExistence type="predicted"/>
<name>A0A7W9Q2Q4_9ACTN</name>
<evidence type="ECO:0000313" key="3">
    <source>
        <dbReference type="Proteomes" id="UP000585836"/>
    </source>
</evidence>
<gene>
    <name evidence="2" type="ORF">FHS34_007960</name>
</gene>
<dbReference type="RefSeq" id="WP_263978499.1">
    <property type="nucleotide sequence ID" value="NZ_JACHJK010000025.1"/>
</dbReference>
<keyword evidence="3" id="KW-1185">Reference proteome</keyword>
<reference evidence="2 3" key="1">
    <citation type="submission" date="2020-08" db="EMBL/GenBank/DDBJ databases">
        <title>Genomic Encyclopedia of Type Strains, Phase III (KMG-III): the genomes of soil and plant-associated and newly described type strains.</title>
        <authorList>
            <person name="Whitman W."/>
        </authorList>
    </citation>
    <scope>NUCLEOTIDE SEQUENCE [LARGE SCALE GENOMIC DNA]</scope>
    <source>
        <strain evidence="2 3">CECT 3313</strain>
    </source>
</reference>
<evidence type="ECO:0000313" key="2">
    <source>
        <dbReference type="EMBL" id="MBB5932450.1"/>
    </source>
</evidence>